<accession>A0A914YGD5</accession>
<evidence type="ECO:0000313" key="3">
    <source>
        <dbReference type="Proteomes" id="UP000887577"/>
    </source>
</evidence>
<feature type="domain" description="Ground-like" evidence="2">
    <location>
        <begin position="70"/>
        <end position="140"/>
    </location>
</feature>
<keyword evidence="3" id="KW-1185">Reference proteome</keyword>
<dbReference type="Pfam" id="PF04155">
    <property type="entry name" value="Ground-like"/>
    <property type="match status" value="1"/>
</dbReference>
<evidence type="ECO:0000313" key="4">
    <source>
        <dbReference type="WBParaSite" id="PSU_v2.g19363.t1"/>
    </source>
</evidence>
<evidence type="ECO:0000256" key="1">
    <source>
        <dbReference type="SAM" id="MobiDB-lite"/>
    </source>
</evidence>
<feature type="region of interest" description="Disordered" evidence="1">
    <location>
        <begin position="1"/>
        <end position="45"/>
    </location>
</feature>
<dbReference type="AlphaFoldDB" id="A0A914YGD5"/>
<dbReference type="InterPro" id="IPR007284">
    <property type="entry name" value="Ground-like_dom"/>
</dbReference>
<dbReference type="WBParaSite" id="PSU_v2.g19363.t1">
    <property type="protein sequence ID" value="PSU_v2.g19363.t1"/>
    <property type="gene ID" value="PSU_v2.g19363"/>
</dbReference>
<proteinExistence type="predicted"/>
<dbReference type="Proteomes" id="UP000887577">
    <property type="component" value="Unplaced"/>
</dbReference>
<evidence type="ECO:0000259" key="2">
    <source>
        <dbReference type="Pfam" id="PF04155"/>
    </source>
</evidence>
<organism evidence="3 4">
    <name type="scientific">Panagrolaimus superbus</name>
    <dbReference type="NCBI Taxonomy" id="310955"/>
    <lineage>
        <taxon>Eukaryota</taxon>
        <taxon>Metazoa</taxon>
        <taxon>Ecdysozoa</taxon>
        <taxon>Nematoda</taxon>
        <taxon>Chromadorea</taxon>
        <taxon>Rhabditida</taxon>
        <taxon>Tylenchina</taxon>
        <taxon>Panagrolaimomorpha</taxon>
        <taxon>Panagrolaimoidea</taxon>
        <taxon>Panagrolaimidae</taxon>
        <taxon>Panagrolaimus</taxon>
    </lineage>
</organism>
<sequence length="164" mass="17746">MPAPPSVSPPISQLGSYPLSTFGPLPPPRDEAMTQESPCDGCENNNFSPGGGGDQWLLGDNSNGILENNEKCNSLRLRYIIQESIVNSDAEASKRAIQLRAETELNSFFNVVCGTGFFSYIAHTDEFCQASAMGINCYVFSPVCSVRMPPQMGSGVARKKISSW</sequence>
<reference evidence="4" key="1">
    <citation type="submission" date="2022-11" db="UniProtKB">
        <authorList>
            <consortium name="WormBaseParasite"/>
        </authorList>
    </citation>
    <scope>IDENTIFICATION</scope>
</reference>
<protein>
    <submittedName>
        <fullName evidence="4">Ground-like domain-containing protein</fullName>
    </submittedName>
</protein>
<feature type="compositionally biased region" description="Polar residues" evidence="1">
    <location>
        <begin position="9"/>
        <end position="19"/>
    </location>
</feature>
<name>A0A914YGD5_9BILA</name>